<dbReference type="EMBL" id="CP100595">
    <property type="protein sequence ID" value="UTJ05781.1"/>
    <property type="molecule type" value="Genomic_DNA"/>
</dbReference>
<keyword evidence="1" id="KW-0732">Signal</keyword>
<organism evidence="2 3">
    <name type="scientific">Arcobacter roscoffensis</name>
    <dbReference type="NCBI Taxonomy" id="2961520"/>
    <lineage>
        <taxon>Bacteria</taxon>
        <taxon>Pseudomonadati</taxon>
        <taxon>Campylobacterota</taxon>
        <taxon>Epsilonproteobacteria</taxon>
        <taxon>Campylobacterales</taxon>
        <taxon>Arcobacteraceae</taxon>
        <taxon>Arcobacter</taxon>
    </lineage>
</organism>
<keyword evidence="3" id="KW-1185">Reference proteome</keyword>
<evidence type="ECO:0000313" key="2">
    <source>
        <dbReference type="EMBL" id="UTJ05781.1"/>
    </source>
</evidence>
<dbReference type="Proteomes" id="UP001060012">
    <property type="component" value="Chromosome"/>
</dbReference>
<evidence type="ECO:0000313" key="3">
    <source>
        <dbReference type="Proteomes" id="UP001060012"/>
    </source>
</evidence>
<dbReference type="RefSeq" id="WP_254575962.1">
    <property type="nucleotide sequence ID" value="NZ_CP100595.1"/>
</dbReference>
<feature type="signal peptide" evidence="1">
    <location>
        <begin position="1"/>
        <end position="18"/>
    </location>
</feature>
<accession>A0ABY5E220</accession>
<feature type="chain" id="PRO_5047194010" description="DUF2860 domain-containing protein" evidence="1">
    <location>
        <begin position="19"/>
        <end position="316"/>
    </location>
</feature>
<evidence type="ECO:0008006" key="4">
    <source>
        <dbReference type="Google" id="ProtNLM"/>
    </source>
</evidence>
<reference evidence="2" key="1">
    <citation type="submission" date="2022-07" db="EMBL/GenBank/DDBJ databases">
        <title>Arcobacter roscoffensis sp. nov., a marine bacterium isolated from coastal seawater collected from Roscoff, France.</title>
        <authorList>
            <person name="Pascual J."/>
            <person name="Lepeaux C."/>
            <person name="Methner A."/>
            <person name="Overmann J."/>
        </authorList>
    </citation>
    <scope>NUCLEOTIDE SEQUENCE</scope>
    <source>
        <strain evidence="2">ARW1-2F2</strain>
    </source>
</reference>
<sequence length="316" mass="37528">MKKKILLSILTASTLSYANQIDNKTFLDDFIENTNDFRETIHSSIINTSIKVDNYFFEDTVDNLDYHNAYGLLEFSASQNQHESIVLDQRVKIKLKLPRLKEAIHLEIETDEQRDTIDNVENKTSNSKNDDVSLALGYYKTLRNKINLKTKVGLKIKSKLDPFIKIEAKRTFENPNSNYIYTLSQAFKYSNLNDLESTSYFKIDRPLNETLSAHNFYQHYLQSQKKNDSEFYSSIYLDQKLTNKDYIRYTANTNINNIDSDMKVKRYALKLKYRHFIKKWLYLDTVPENYYSREQDFKPRYAIRFNLGMYFNKDSY</sequence>
<protein>
    <recommendedName>
        <fullName evidence="4">DUF2860 domain-containing protein</fullName>
    </recommendedName>
</protein>
<proteinExistence type="predicted"/>
<gene>
    <name evidence="2" type="ORF">NJU99_11015</name>
</gene>
<evidence type="ECO:0000256" key="1">
    <source>
        <dbReference type="SAM" id="SignalP"/>
    </source>
</evidence>
<name>A0ABY5E220_9BACT</name>